<dbReference type="Gene3D" id="2.30.30.140">
    <property type="match status" value="1"/>
</dbReference>
<dbReference type="InterPro" id="IPR057053">
    <property type="entry name" value="MYND_ZMYND11_ZMYD8"/>
</dbReference>
<dbReference type="GeneID" id="106582906"/>
<dbReference type="SMART" id="SM00293">
    <property type="entry name" value="PWWP"/>
    <property type="match status" value="1"/>
</dbReference>
<dbReference type="Gene3D" id="6.10.140.2220">
    <property type="match status" value="1"/>
</dbReference>
<dbReference type="SMART" id="SM00297">
    <property type="entry name" value="BROMO"/>
    <property type="match status" value="1"/>
</dbReference>
<dbReference type="SMART" id="SM00249">
    <property type="entry name" value="PHD"/>
    <property type="match status" value="1"/>
</dbReference>
<evidence type="ECO:0000256" key="1">
    <source>
        <dbReference type="ARBA" id="ARBA00022723"/>
    </source>
</evidence>
<accession>A0A1S3P315</accession>
<reference evidence="14" key="1">
    <citation type="submission" date="2025-08" db="UniProtKB">
        <authorList>
            <consortium name="RefSeq"/>
        </authorList>
    </citation>
    <scope>IDENTIFICATION</scope>
</reference>
<feature type="region of interest" description="Disordered" evidence="8">
    <location>
        <begin position="412"/>
        <end position="564"/>
    </location>
</feature>
<protein>
    <submittedName>
        <fullName evidence="14">Protein kinase C-binding protein 1 isoform X6</fullName>
    </submittedName>
</protein>
<evidence type="ECO:0000259" key="10">
    <source>
        <dbReference type="PROSITE" id="PS50016"/>
    </source>
</evidence>
<dbReference type="GO" id="GO:0005634">
    <property type="term" value="C:nucleus"/>
    <property type="evidence" value="ECO:0007669"/>
    <property type="project" value="UniProtKB-SubCell"/>
</dbReference>
<feature type="region of interest" description="Disordered" evidence="8">
    <location>
        <begin position="1132"/>
        <end position="1189"/>
    </location>
</feature>
<feature type="compositionally biased region" description="Basic and acidic residues" evidence="8">
    <location>
        <begin position="591"/>
        <end position="609"/>
    </location>
</feature>
<dbReference type="InterPro" id="IPR044075">
    <property type="entry name" value="PRKCBP1_PHD"/>
</dbReference>
<keyword evidence="2 6" id="KW-0863">Zinc-finger</keyword>
<feature type="compositionally biased region" description="Polar residues" evidence="8">
    <location>
        <begin position="768"/>
        <end position="795"/>
    </location>
</feature>
<evidence type="ECO:0000256" key="3">
    <source>
        <dbReference type="ARBA" id="ARBA00022833"/>
    </source>
</evidence>
<dbReference type="PROSITE" id="PS50014">
    <property type="entry name" value="BROMODOMAIN_2"/>
    <property type="match status" value="1"/>
</dbReference>
<proteinExistence type="predicted"/>
<dbReference type="Pfam" id="PF12064">
    <property type="entry name" value="DUF3544"/>
    <property type="match status" value="1"/>
</dbReference>
<dbReference type="SUPFAM" id="SSF144232">
    <property type="entry name" value="HIT/MYND zinc finger-like"/>
    <property type="match status" value="1"/>
</dbReference>
<dbReference type="Pfam" id="PF00439">
    <property type="entry name" value="Bromodomain"/>
    <property type="match status" value="1"/>
</dbReference>
<dbReference type="PROSITE" id="PS50016">
    <property type="entry name" value="ZF_PHD_2"/>
    <property type="match status" value="1"/>
</dbReference>
<feature type="domain" description="Bromo" evidence="9">
    <location>
        <begin position="161"/>
        <end position="231"/>
    </location>
</feature>
<dbReference type="CDD" id="cd20160">
    <property type="entry name" value="PWWP_PRKCBP1"/>
    <property type="match status" value="1"/>
</dbReference>
<dbReference type="PROSITE" id="PS01359">
    <property type="entry name" value="ZF_PHD_1"/>
    <property type="match status" value="1"/>
</dbReference>
<dbReference type="InterPro" id="IPR002893">
    <property type="entry name" value="Znf_MYND"/>
</dbReference>
<feature type="domain" description="PHD-type" evidence="10">
    <location>
        <begin position="84"/>
        <end position="129"/>
    </location>
</feature>
<feature type="compositionally biased region" description="Low complexity" evidence="8">
    <location>
        <begin position="807"/>
        <end position="835"/>
    </location>
</feature>
<dbReference type="InterPro" id="IPR019786">
    <property type="entry name" value="Zinc_finger_PHD-type_CS"/>
</dbReference>
<dbReference type="Proteomes" id="UP001652741">
    <property type="component" value="Chromosome ssa22"/>
</dbReference>
<feature type="compositionally biased region" description="Basic and acidic residues" evidence="8">
    <location>
        <begin position="1171"/>
        <end position="1182"/>
    </location>
</feature>
<evidence type="ECO:0000256" key="4">
    <source>
        <dbReference type="ARBA" id="ARBA00023117"/>
    </source>
</evidence>
<feature type="region of interest" description="Disordered" evidence="8">
    <location>
        <begin position="1"/>
        <end position="79"/>
    </location>
</feature>
<dbReference type="InterPro" id="IPR021931">
    <property type="entry name" value="ZMYND8"/>
</dbReference>
<dbReference type="Gene3D" id="1.20.920.10">
    <property type="entry name" value="Bromodomain-like"/>
    <property type="match status" value="1"/>
</dbReference>
<evidence type="ECO:0000256" key="5">
    <source>
        <dbReference type="PROSITE-ProRule" id="PRU00035"/>
    </source>
</evidence>
<dbReference type="PROSITE" id="PS01360">
    <property type="entry name" value="ZF_MYND_1"/>
    <property type="match status" value="1"/>
</dbReference>
<dbReference type="CDD" id="cd05508">
    <property type="entry name" value="Bromo_RACK7"/>
    <property type="match status" value="1"/>
</dbReference>
<feature type="region of interest" description="Disordered" evidence="8">
    <location>
        <begin position="807"/>
        <end position="840"/>
    </location>
</feature>
<gene>
    <name evidence="14" type="primary">LOC106582906</name>
</gene>
<dbReference type="CDD" id="cd15538">
    <property type="entry name" value="PHD_PRKCBP1"/>
    <property type="match status" value="1"/>
</dbReference>
<dbReference type="Pfam" id="PF00855">
    <property type="entry name" value="PWWP"/>
    <property type="match status" value="1"/>
</dbReference>
<feature type="coiled-coil region" evidence="7">
    <location>
        <begin position="1041"/>
        <end position="1079"/>
    </location>
</feature>
<feature type="compositionally biased region" description="Polar residues" evidence="8">
    <location>
        <begin position="925"/>
        <end position="934"/>
    </location>
</feature>
<organism evidence="13 14">
    <name type="scientific">Salmo salar</name>
    <name type="common">Atlantic salmon</name>
    <dbReference type="NCBI Taxonomy" id="8030"/>
    <lineage>
        <taxon>Eukaryota</taxon>
        <taxon>Metazoa</taxon>
        <taxon>Chordata</taxon>
        <taxon>Craniata</taxon>
        <taxon>Vertebrata</taxon>
        <taxon>Euteleostomi</taxon>
        <taxon>Actinopterygii</taxon>
        <taxon>Neopterygii</taxon>
        <taxon>Teleostei</taxon>
        <taxon>Protacanthopterygii</taxon>
        <taxon>Salmoniformes</taxon>
        <taxon>Salmonidae</taxon>
        <taxon>Salmoninae</taxon>
        <taxon>Salmo</taxon>
    </lineage>
</organism>
<evidence type="ECO:0000313" key="13">
    <source>
        <dbReference type="Proteomes" id="UP001652741"/>
    </source>
</evidence>
<dbReference type="AlphaFoldDB" id="A0A1S3P315"/>
<feature type="compositionally biased region" description="Low complexity" evidence="8">
    <location>
        <begin position="873"/>
        <end position="924"/>
    </location>
</feature>
<evidence type="ECO:0000256" key="8">
    <source>
        <dbReference type="SAM" id="MobiDB-lite"/>
    </source>
</evidence>
<dbReference type="Gene3D" id="3.30.40.10">
    <property type="entry name" value="Zinc/RING finger domain, C3HC4 (zinc finger)"/>
    <property type="match status" value="1"/>
</dbReference>
<evidence type="ECO:0000259" key="12">
    <source>
        <dbReference type="PROSITE" id="PS50865"/>
    </source>
</evidence>
<feature type="region of interest" description="Disordered" evidence="8">
    <location>
        <begin position="862"/>
        <end position="945"/>
    </location>
</feature>
<dbReference type="Pfam" id="PF00628">
    <property type="entry name" value="PHD"/>
    <property type="match status" value="1"/>
</dbReference>
<dbReference type="PROSITE" id="PS50812">
    <property type="entry name" value="PWWP"/>
    <property type="match status" value="1"/>
</dbReference>
<feature type="compositionally biased region" description="Gly residues" evidence="8">
    <location>
        <begin position="413"/>
        <end position="426"/>
    </location>
</feature>
<keyword evidence="13" id="KW-1185">Reference proteome</keyword>
<dbReference type="Pfam" id="PF24324">
    <property type="entry name" value="MYND_ZMYND11_ZMYD8"/>
    <property type="match status" value="1"/>
</dbReference>
<dbReference type="InterPro" id="IPR011011">
    <property type="entry name" value="Znf_FYVE_PHD"/>
</dbReference>
<dbReference type="InterPro" id="IPR000313">
    <property type="entry name" value="PWWP_dom"/>
</dbReference>
<keyword evidence="3" id="KW-0862">Zinc</keyword>
<feature type="compositionally biased region" description="Low complexity" evidence="8">
    <location>
        <begin position="49"/>
        <end position="63"/>
    </location>
</feature>
<evidence type="ECO:0000256" key="2">
    <source>
        <dbReference type="ARBA" id="ARBA00022771"/>
    </source>
</evidence>
<feature type="domain" description="MYND-type" evidence="12">
    <location>
        <begin position="1094"/>
        <end position="1128"/>
    </location>
</feature>
<dbReference type="PANTHER" id="PTHR46453">
    <property type="entry name" value="PROTEIN KINASE C-BINDING PROTEIN 1"/>
    <property type="match status" value="1"/>
</dbReference>
<dbReference type="RefSeq" id="XP_014021994.2">
    <property type="nucleotide sequence ID" value="XM_014166519.2"/>
</dbReference>
<feature type="compositionally biased region" description="Polar residues" evidence="8">
    <location>
        <begin position="1132"/>
        <end position="1169"/>
    </location>
</feature>
<evidence type="ECO:0000256" key="7">
    <source>
        <dbReference type="SAM" id="Coils"/>
    </source>
</evidence>
<dbReference type="InterPro" id="IPR056987">
    <property type="entry name" value="ZMYND8_CC"/>
</dbReference>
<dbReference type="GO" id="GO:0008270">
    <property type="term" value="F:zinc ion binding"/>
    <property type="evidence" value="ECO:0007669"/>
    <property type="project" value="UniProtKB-KW"/>
</dbReference>
<keyword evidence="1" id="KW-0479">Metal-binding</keyword>
<keyword evidence="7" id="KW-0175">Coiled coil</keyword>
<dbReference type="InterPro" id="IPR001487">
    <property type="entry name" value="Bromodomain"/>
</dbReference>
<feature type="domain" description="PWWP" evidence="11">
    <location>
        <begin position="273"/>
        <end position="323"/>
    </location>
</feature>
<dbReference type="GO" id="GO:0140006">
    <property type="term" value="F:histone H3 reader activity"/>
    <property type="evidence" value="ECO:0007669"/>
    <property type="project" value="UniProtKB-ARBA"/>
</dbReference>
<dbReference type="SUPFAM" id="SSF57903">
    <property type="entry name" value="FYVE/PHD zinc finger"/>
    <property type="match status" value="1"/>
</dbReference>
<evidence type="ECO:0000256" key="6">
    <source>
        <dbReference type="PROSITE-ProRule" id="PRU00134"/>
    </source>
</evidence>
<feature type="region of interest" description="Disordered" evidence="8">
    <location>
        <begin position="583"/>
        <end position="795"/>
    </location>
</feature>
<feature type="compositionally biased region" description="Basic and acidic residues" evidence="8">
    <location>
        <begin position="629"/>
        <end position="644"/>
    </location>
</feature>
<keyword evidence="14" id="KW-0808">Transferase</keyword>
<evidence type="ECO:0000313" key="14">
    <source>
        <dbReference type="RefSeq" id="XP_014021994.2"/>
    </source>
</evidence>
<dbReference type="InterPro" id="IPR036427">
    <property type="entry name" value="Bromodomain-like_sf"/>
</dbReference>
<dbReference type="PRINTS" id="PR00503">
    <property type="entry name" value="BROMODOMAIN"/>
</dbReference>
<keyword evidence="14" id="KW-0418">Kinase</keyword>
<dbReference type="InterPro" id="IPR019787">
    <property type="entry name" value="Znf_PHD-finger"/>
</dbReference>
<feature type="compositionally biased region" description="Basic and acidic residues" evidence="8">
    <location>
        <begin position="706"/>
        <end position="716"/>
    </location>
</feature>
<dbReference type="GO" id="GO:0005737">
    <property type="term" value="C:cytoplasm"/>
    <property type="evidence" value="ECO:0007669"/>
    <property type="project" value="TreeGrafter"/>
</dbReference>
<dbReference type="InterPro" id="IPR001965">
    <property type="entry name" value="Znf_PHD"/>
</dbReference>
<name>A0A1S3P315_SALSA</name>
<feature type="compositionally biased region" description="Polar residues" evidence="8">
    <location>
        <begin position="439"/>
        <end position="448"/>
    </location>
</feature>
<dbReference type="GO" id="GO:0003714">
    <property type="term" value="F:transcription corepressor activity"/>
    <property type="evidence" value="ECO:0007669"/>
    <property type="project" value="TreeGrafter"/>
</dbReference>
<evidence type="ECO:0000259" key="11">
    <source>
        <dbReference type="PROSITE" id="PS50812"/>
    </source>
</evidence>
<feature type="compositionally biased region" description="Basic and acidic residues" evidence="8">
    <location>
        <begin position="680"/>
        <end position="698"/>
    </location>
</feature>
<evidence type="ECO:0000259" key="9">
    <source>
        <dbReference type="PROSITE" id="PS50014"/>
    </source>
</evidence>
<dbReference type="GO" id="GO:0005694">
    <property type="term" value="C:chromosome"/>
    <property type="evidence" value="ECO:0007669"/>
    <property type="project" value="UniProtKB-SubCell"/>
</dbReference>
<dbReference type="Pfam" id="PF23460">
    <property type="entry name" value="ZMYND8_CC"/>
    <property type="match status" value="1"/>
</dbReference>
<dbReference type="SUPFAM" id="SSF47370">
    <property type="entry name" value="Bromodomain"/>
    <property type="match status" value="1"/>
</dbReference>
<dbReference type="SUPFAM" id="SSF63748">
    <property type="entry name" value="Tudor/PWWP/MBT"/>
    <property type="match status" value="1"/>
</dbReference>
<dbReference type="InterPro" id="IPR013083">
    <property type="entry name" value="Znf_RING/FYVE/PHD"/>
</dbReference>
<dbReference type="PROSITE" id="PS50865">
    <property type="entry name" value="ZF_MYND_2"/>
    <property type="match status" value="1"/>
</dbReference>
<dbReference type="PANTHER" id="PTHR46453:SF5">
    <property type="entry name" value="PROTEIN KINASE C-BINDING PROTEIN 1 ISOFORM X1"/>
    <property type="match status" value="1"/>
</dbReference>
<dbReference type="InterPro" id="IPR037967">
    <property type="entry name" value="ZMYND8_Bromo_dom"/>
</dbReference>
<keyword evidence="4 5" id="KW-0103">Bromodomain</keyword>
<sequence>MHPQSVAEEEVKTESDAVEGMEISTRSKVSVPGSVERAAQKRKVPSPPHSSNGHSPAETSSSPVKKKKKPGAVSSSKDQDGRNDFYCWLCHREGQVLCCELCPRVYHAKCLKLPAEPEGDWFCPECEKITVAECIETQSKAMTMLTLDQLSYLLKFALQKMKQPGTEPFQKPVSLEQHPDYAEYIFHAMDLCTLEKNTKKKMYGCTEAFLADVKWILHNCIIYNGGNHKLTATAKVIVKICEHEMNEIEVCPECYLSACQKRDNWFCEPCSDPHPLVWAKLKGFPFWPAKALRDKDGQVDARFFGQHDRAWVPLNNCYLMSKEIPFSVKKTKSIFNSAMQEMEVYVENMRKKFGVFTYAPFRTPYTPDNQYQMLLDPANPSSGSVRPEKHEKIKFNFDMTASPKMPLSRSVLSGGGGCMGGVGGSTGRRISLTDMPRSPMSTNSSGHTGSDGEQETPDKGQARAPASHYSAGEESMDCTASPASTRPDPVSGAKDSPKPFHSQGPALPLVPKQEKATPTGSILNLNLDRSKAEMDLKELSETVQQQQQQQQGVPPVLTSPKRQIRSRFQLNLDRTIKSCKAQLGIDEISEDVYKGVEHSDSEDSDKSDSSDSEYASDEEQKPKVGQHTEANDKGEKDPSKRGSKDPLPSIQNKEGKTEGPGPATATMGDAGVASTLSESLSKEKQGVESDKEPPEKAKAVPASPAPREKPQVKQEAKQTSLVDDSDSERELVIDLGEDQGGRDRKRTRKDAHATKDPPTNKTEGKAPTPSSALTPSQNNTAPSLTPSVKDSSQSPLAIPLNMVPFTTAAPTTIGPTTLASATSTAPITASSATTAVKKQRPLLPRETVPVVQRAVVWNPTNKFQTSSQKWHMQKVQRQQQNPQPDTPQLQTASPGQPQTQKLPQTPTSATSSSSLSPEQPSQSTRYQTRQSVKAVQQKDPPLSTSTSAVTLVTSIPASVAMMAAPGVGSGPSTSMAGDFQIPTASADVAADIAKYTNKIVDAIKGTMTELYTELSKSTSGNTIAEIRRLRIEIEKLQWLHQQELSEMKHNLELTMAEMRQSLEQERERLMAEVKKQTEVEKQQVVDETKKKQWCANCRKEAIFYCCWNTSYCDYPCQQAHWPEHMKSCTQSATASQQEPESGSTADPANKASGQSNSGQTSPRETTASAPTDKDSNMEKSKDNVTVSLS</sequence>
<feature type="compositionally biased region" description="Basic and acidic residues" evidence="8">
    <location>
        <begin position="528"/>
        <end position="540"/>
    </location>
</feature>